<dbReference type="EMBL" id="LVLJ01002992">
    <property type="protein sequence ID" value="OAE22949.1"/>
    <property type="molecule type" value="Genomic_DNA"/>
</dbReference>
<dbReference type="AlphaFoldDB" id="A0A176VPY8"/>
<protein>
    <submittedName>
        <fullName evidence="2">Uncharacterized protein</fullName>
    </submittedName>
</protein>
<accession>A0A176VPY8</accession>
<name>A0A176VPY8_MARPO</name>
<keyword evidence="3" id="KW-1185">Reference proteome</keyword>
<dbReference type="Proteomes" id="UP000077202">
    <property type="component" value="Unassembled WGS sequence"/>
</dbReference>
<comment type="caution">
    <text evidence="2">The sequence shown here is derived from an EMBL/GenBank/DDBJ whole genome shotgun (WGS) entry which is preliminary data.</text>
</comment>
<feature type="region of interest" description="Disordered" evidence="1">
    <location>
        <begin position="1"/>
        <end position="23"/>
    </location>
</feature>
<evidence type="ECO:0000313" key="3">
    <source>
        <dbReference type="Proteomes" id="UP000077202"/>
    </source>
</evidence>
<sequence length="233" mass="26125">MAADSGSTNEKESEGEGDREGENRLVTTGLAESCSTQHLAEYDLDSGRPVLELRSNCGTVRHCGIQHMLFRISSKHSPDPRTFRSLPVHDQRSIVELDCLPFNYRRFHTTDDYDNYADSTSESEYNAFHLGSPGIHSPRSSRWSSTTFSSDESDREPDQDLNLMDTPTAESHPPASLSLPNGQHPDTVESEITEIEIETLDSPVYQRLGTEPLQPQYAEIPWINNPLFQELAS</sequence>
<feature type="compositionally biased region" description="Low complexity" evidence="1">
    <location>
        <begin position="137"/>
        <end position="150"/>
    </location>
</feature>
<organism evidence="2 3">
    <name type="scientific">Marchantia polymorpha subsp. ruderalis</name>
    <dbReference type="NCBI Taxonomy" id="1480154"/>
    <lineage>
        <taxon>Eukaryota</taxon>
        <taxon>Viridiplantae</taxon>
        <taxon>Streptophyta</taxon>
        <taxon>Embryophyta</taxon>
        <taxon>Marchantiophyta</taxon>
        <taxon>Marchantiopsida</taxon>
        <taxon>Marchantiidae</taxon>
        <taxon>Marchantiales</taxon>
        <taxon>Marchantiaceae</taxon>
        <taxon>Marchantia</taxon>
    </lineage>
</organism>
<evidence type="ECO:0000313" key="2">
    <source>
        <dbReference type="EMBL" id="OAE22949.1"/>
    </source>
</evidence>
<proteinExistence type="predicted"/>
<feature type="compositionally biased region" description="Basic and acidic residues" evidence="1">
    <location>
        <begin position="9"/>
        <end position="23"/>
    </location>
</feature>
<reference evidence="2" key="1">
    <citation type="submission" date="2016-03" db="EMBL/GenBank/DDBJ databases">
        <title>Mechanisms controlling the formation of the plant cell surface in tip-growing cells are functionally conserved among land plants.</title>
        <authorList>
            <person name="Honkanen S."/>
            <person name="Jones V.A."/>
            <person name="Morieri G."/>
            <person name="Champion C."/>
            <person name="Hetherington A.J."/>
            <person name="Kelly S."/>
            <person name="Saint-Marcoux D."/>
            <person name="Proust H."/>
            <person name="Prescott H."/>
            <person name="Dolan L."/>
        </authorList>
    </citation>
    <scope>NUCLEOTIDE SEQUENCE [LARGE SCALE GENOMIC DNA]</scope>
    <source>
        <tissue evidence="2">Whole gametophyte</tissue>
    </source>
</reference>
<evidence type="ECO:0000256" key="1">
    <source>
        <dbReference type="SAM" id="MobiDB-lite"/>
    </source>
</evidence>
<feature type="region of interest" description="Disordered" evidence="1">
    <location>
        <begin position="128"/>
        <end position="185"/>
    </location>
</feature>
<gene>
    <name evidence="2" type="ORF">AXG93_2997s1130</name>
</gene>